<evidence type="ECO:0000256" key="1">
    <source>
        <dbReference type="SAM" id="MobiDB-lite"/>
    </source>
</evidence>
<dbReference type="AlphaFoldDB" id="A0A8T3C8P7"/>
<evidence type="ECO:0000313" key="2">
    <source>
        <dbReference type="EMBL" id="KAI0527366.1"/>
    </source>
</evidence>
<keyword evidence="3" id="KW-1185">Reference proteome</keyword>
<feature type="region of interest" description="Disordered" evidence="1">
    <location>
        <begin position="49"/>
        <end position="68"/>
    </location>
</feature>
<evidence type="ECO:0000313" key="3">
    <source>
        <dbReference type="Proteomes" id="UP000829196"/>
    </source>
</evidence>
<gene>
    <name evidence="2" type="ORF">KFK09_002966</name>
</gene>
<name>A0A8T3C8P7_DENNO</name>
<reference evidence="2" key="1">
    <citation type="journal article" date="2022" name="Front. Genet.">
        <title>Chromosome-Scale Assembly of the Dendrobium nobile Genome Provides Insights Into the Molecular Mechanism of the Biosynthesis of the Medicinal Active Ingredient of Dendrobium.</title>
        <authorList>
            <person name="Xu Q."/>
            <person name="Niu S.-C."/>
            <person name="Li K.-L."/>
            <person name="Zheng P.-J."/>
            <person name="Zhang X.-J."/>
            <person name="Jia Y."/>
            <person name="Liu Y."/>
            <person name="Niu Y.-X."/>
            <person name="Yu L.-H."/>
            <person name="Chen D.-F."/>
            <person name="Zhang G.-Q."/>
        </authorList>
    </citation>
    <scope>NUCLEOTIDE SEQUENCE</scope>
    <source>
        <tissue evidence="2">Leaf</tissue>
    </source>
</reference>
<organism evidence="2 3">
    <name type="scientific">Dendrobium nobile</name>
    <name type="common">Orchid</name>
    <dbReference type="NCBI Taxonomy" id="94219"/>
    <lineage>
        <taxon>Eukaryota</taxon>
        <taxon>Viridiplantae</taxon>
        <taxon>Streptophyta</taxon>
        <taxon>Embryophyta</taxon>
        <taxon>Tracheophyta</taxon>
        <taxon>Spermatophyta</taxon>
        <taxon>Magnoliopsida</taxon>
        <taxon>Liliopsida</taxon>
        <taxon>Asparagales</taxon>
        <taxon>Orchidaceae</taxon>
        <taxon>Epidendroideae</taxon>
        <taxon>Malaxideae</taxon>
        <taxon>Dendrobiinae</taxon>
        <taxon>Dendrobium</taxon>
    </lineage>
</organism>
<accession>A0A8T3C8P7</accession>
<comment type="caution">
    <text evidence="2">The sequence shown here is derived from an EMBL/GenBank/DDBJ whole genome shotgun (WGS) entry which is preliminary data.</text>
</comment>
<dbReference type="Proteomes" id="UP000829196">
    <property type="component" value="Unassembled WGS sequence"/>
</dbReference>
<dbReference type="EMBL" id="JAGYWB010000003">
    <property type="protein sequence ID" value="KAI0527366.1"/>
    <property type="molecule type" value="Genomic_DNA"/>
</dbReference>
<proteinExistence type="predicted"/>
<sequence>MDHDIFKIKRCSHCSTHKSEFKKYHTLMLPTTVYFVHMNYHNNFEVSHSNEKSMNASKLNKIRLSNSI</sequence>
<protein>
    <submittedName>
        <fullName evidence="2">Uncharacterized protein</fullName>
    </submittedName>
</protein>